<proteinExistence type="predicted"/>
<comment type="caution">
    <text evidence="1">The sequence shown here is derived from an EMBL/GenBank/DDBJ whole genome shotgun (WGS) entry which is preliminary data.</text>
</comment>
<dbReference type="Gene3D" id="3.30.1330.60">
    <property type="entry name" value="OmpA-like domain"/>
    <property type="match status" value="1"/>
</dbReference>
<dbReference type="InterPro" id="IPR036737">
    <property type="entry name" value="OmpA-like_sf"/>
</dbReference>
<keyword evidence="2" id="KW-1185">Reference proteome</keyword>
<gene>
    <name evidence="1" type="ORF">JCM9140_3496</name>
</gene>
<evidence type="ECO:0000313" key="1">
    <source>
        <dbReference type="EMBL" id="GAE27361.1"/>
    </source>
</evidence>
<reference evidence="1" key="1">
    <citation type="journal article" date="2014" name="Genome Announc.">
        <title>Draft Genome Sequences of Three Alkaliphilic Bacillus Strains, Bacillus wakoensis JCM 9140T, Bacillus akibai JCM 9157T, and Bacillus hemicellulosilyticus JCM 9152T.</title>
        <authorList>
            <person name="Yuki M."/>
            <person name="Oshima K."/>
            <person name="Suda W."/>
            <person name="Oshida Y."/>
            <person name="Kitamura K."/>
            <person name="Iida T."/>
            <person name="Hattori M."/>
            <person name="Ohkuma M."/>
        </authorList>
    </citation>
    <scope>NUCLEOTIDE SEQUENCE [LARGE SCALE GENOMIC DNA]</scope>
    <source>
        <strain evidence="1">JCM 9140</strain>
    </source>
</reference>
<dbReference type="EMBL" id="BAUT01000047">
    <property type="protein sequence ID" value="GAE27361.1"/>
    <property type="molecule type" value="Genomic_DNA"/>
</dbReference>
<dbReference type="AlphaFoldDB" id="W4Q5K2"/>
<sequence length="75" mass="8450">MPELEVPEDVSLTTDQDETTLILPDDIHFDFGESFFKEEAIELIDHVSNMLDDIEAGTIIEIEDIPIAMEIQATT</sequence>
<organism evidence="1 2">
    <name type="scientific">Halalkalibacter wakoensis JCM 9140</name>
    <dbReference type="NCBI Taxonomy" id="1236970"/>
    <lineage>
        <taxon>Bacteria</taxon>
        <taxon>Bacillati</taxon>
        <taxon>Bacillota</taxon>
        <taxon>Bacilli</taxon>
        <taxon>Bacillales</taxon>
        <taxon>Bacillaceae</taxon>
        <taxon>Halalkalibacter</taxon>
    </lineage>
</organism>
<protein>
    <submittedName>
        <fullName evidence="1">Uncharacterized protein</fullName>
    </submittedName>
</protein>
<name>W4Q5K2_9BACI</name>
<accession>W4Q5K2</accession>
<evidence type="ECO:0000313" key="2">
    <source>
        <dbReference type="Proteomes" id="UP000018890"/>
    </source>
</evidence>
<dbReference type="Proteomes" id="UP000018890">
    <property type="component" value="Unassembled WGS sequence"/>
</dbReference>